<accession>A0AA90HPZ0</accession>
<reference evidence="1" key="2">
    <citation type="submission" date="2023-01" db="EMBL/GenBank/DDBJ databases">
        <title>Genomic dissection of endemic carbapenem resistance: metallo-beta-lactamase gene dissemination through clonal, plasmid and integron transfer pathways.</title>
        <authorList>
            <person name="Macesic N."/>
        </authorList>
    </citation>
    <scope>NUCLEOTIDE SEQUENCE</scope>
    <source>
        <strain evidence="1">CPO519</strain>
    </source>
</reference>
<sequence>MNTESLQQSEEDRLIGLEEQNEISSLVRGFAIEKLGYSRPLVSSMELSQKKPQTNVNIAFSKSFDDLYLRFGKYAFANHKDKKYIVVARIGFKNEKNGHGTALLKELCNFGEKFGYEYLQIECPNKDCQAFMKKLGFKDEFYLPINQLKKSIQEYELLKQVKISLSQTHISAIEADL</sequence>
<dbReference type="AlphaFoldDB" id="A0AA90HPZ0"/>
<organism evidence="1">
    <name type="scientific">Acinetobacter baumannii</name>
    <dbReference type="NCBI Taxonomy" id="470"/>
    <lineage>
        <taxon>Bacteria</taxon>
        <taxon>Pseudomonadati</taxon>
        <taxon>Pseudomonadota</taxon>
        <taxon>Gammaproteobacteria</taxon>
        <taxon>Moraxellales</taxon>
        <taxon>Moraxellaceae</taxon>
        <taxon>Acinetobacter</taxon>
        <taxon>Acinetobacter calcoaceticus/baumannii complex</taxon>
    </lineage>
</organism>
<evidence type="ECO:0000313" key="1">
    <source>
        <dbReference type="EMBL" id="MDK4883071.1"/>
    </source>
</evidence>
<dbReference type="SUPFAM" id="SSF55729">
    <property type="entry name" value="Acyl-CoA N-acyltransferases (Nat)"/>
    <property type="match status" value="1"/>
</dbReference>
<dbReference type="Gene3D" id="3.40.630.30">
    <property type="match status" value="1"/>
</dbReference>
<dbReference type="Proteomes" id="UP001174156">
    <property type="component" value="Unassembled WGS sequence"/>
</dbReference>
<evidence type="ECO:0000313" key="2">
    <source>
        <dbReference type="EMBL" id="MEC5497916.1"/>
    </source>
</evidence>
<name>A0AA90HPZ0_ACIBA</name>
<dbReference type="EMBL" id="JARTMM020000001">
    <property type="protein sequence ID" value="MEC5497916.1"/>
    <property type="molecule type" value="Genomic_DNA"/>
</dbReference>
<gene>
    <name evidence="2" type="ORF">P9867_016015</name>
    <name evidence="1" type="ORF">P9867_15675</name>
</gene>
<evidence type="ECO:0000313" key="3">
    <source>
        <dbReference type="Proteomes" id="UP001174156"/>
    </source>
</evidence>
<protein>
    <submittedName>
        <fullName evidence="1">GNAT family N-acetyltransferase</fullName>
    </submittedName>
</protein>
<dbReference type="InterPro" id="IPR016181">
    <property type="entry name" value="Acyl_CoA_acyltransferase"/>
</dbReference>
<dbReference type="EMBL" id="JARTMM010000073">
    <property type="protein sequence ID" value="MDK4883071.1"/>
    <property type="molecule type" value="Genomic_DNA"/>
</dbReference>
<comment type="caution">
    <text evidence="1">The sequence shown here is derived from an EMBL/GenBank/DDBJ whole genome shotgun (WGS) entry which is preliminary data.</text>
</comment>
<proteinExistence type="predicted"/>
<reference evidence="2 3" key="1">
    <citation type="journal article" date="2023" name="Nat. Commun.">
        <title>Genomic dissection of endemic carbapenem resistance reveals metallo-beta-lactamase dissemination through clonal, plasmid and integron transfer.</title>
        <authorList>
            <person name="Macesic N."/>
            <person name="Hawkey J."/>
            <person name="Vezina B."/>
            <person name="Wisniewski J.A."/>
            <person name="Cottingham H."/>
            <person name="Blakeway L.V."/>
            <person name="Harshegyi T."/>
            <person name="Pragastis K."/>
            <person name="Badoordeen G.Z."/>
            <person name="Dennison A."/>
            <person name="Spelman D.W."/>
            <person name="Jenney A.W.J."/>
            <person name="Peleg A.Y."/>
        </authorList>
    </citation>
    <scope>NUCLEOTIDE SEQUENCE [LARGE SCALE GENOMIC DNA]</scope>
    <source>
        <strain evidence="2 3">CPO519</strain>
    </source>
</reference>
<reference evidence="2" key="3">
    <citation type="submission" date="2024-01" db="EMBL/GenBank/DDBJ databases">
        <authorList>
            <person name="Macesic N."/>
        </authorList>
    </citation>
    <scope>NUCLEOTIDE SEQUENCE</scope>
    <source>
        <strain evidence="2">CPO519</strain>
    </source>
</reference>